<organism evidence="1 2">
    <name type="scientific">Candidatus Komeilibacteria bacterium CG_4_10_14_0_2_um_filter_37_10</name>
    <dbReference type="NCBI Taxonomy" id="1974470"/>
    <lineage>
        <taxon>Bacteria</taxon>
        <taxon>Candidatus Komeiliibacteriota</taxon>
    </lineage>
</organism>
<evidence type="ECO:0000313" key="2">
    <source>
        <dbReference type="Proteomes" id="UP000230405"/>
    </source>
</evidence>
<gene>
    <name evidence="1" type="ORF">COX77_02285</name>
</gene>
<dbReference type="AlphaFoldDB" id="A0A2M7VF40"/>
<accession>A0A2M7VF40</accession>
<dbReference type="Proteomes" id="UP000230405">
    <property type="component" value="Unassembled WGS sequence"/>
</dbReference>
<comment type="caution">
    <text evidence="1">The sequence shown here is derived from an EMBL/GenBank/DDBJ whole genome shotgun (WGS) entry which is preliminary data.</text>
</comment>
<dbReference type="EMBL" id="PFPO01000043">
    <property type="protein sequence ID" value="PIZ99190.1"/>
    <property type="molecule type" value="Genomic_DNA"/>
</dbReference>
<name>A0A2M7VF40_9BACT</name>
<proteinExistence type="predicted"/>
<reference evidence="2" key="1">
    <citation type="submission" date="2017-09" db="EMBL/GenBank/DDBJ databases">
        <title>Depth-based differentiation of microbial function through sediment-hosted aquifers and enrichment of novel symbionts in the deep terrestrial subsurface.</title>
        <authorList>
            <person name="Probst A.J."/>
            <person name="Ladd B."/>
            <person name="Jarett J.K."/>
            <person name="Geller-Mcgrath D.E."/>
            <person name="Sieber C.M.K."/>
            <person name="Emerson J.B."/>
            <person name="Anantharaman K."/>
            <person name="Thomas B.C."/>
            <person name="Malmstrom R."/>
            <person name="Stieglmeier M."/>
            <person name="Klingl A."/>
            <person name="Woyke T."/>
            <person name="Ryan C.M."/>
            <person name="Banfield J.F."/>
        </authorList>
    </citation>
    <scope>NUCLEOTIDE SEQUENCE [LARGE SCALE GENOMIC DNA]</scope>
</reference>
<protein>
    <submittedName>
        <fullName evidence="1">Uncharacterized protein</fullName>
    </submittedName>
</protein>
<evidence type="ECO:0000313" key="1">
    <source>
        <dbReference type="EMBL" id="PIZ99190.1"/>
    </source>
</evidence>
<sequence>MFRADVFSKFGFAVKILIMEDDPREVIAAEKAVREFGLESLLVKEYCDPSNLDNVILGVLSDVFIGSEPQGFGLAWKCQQLGLPVCVVTKVVGHEYAGWKDPILQSIKDAGIPVFISRSERKDWPDAMNKLGELMHARFLSGEDPLSRSYQRYVKNVSK</sequence>